<comment type="similarity">
    <text evidence="1 2">Belongs to the glycosyl hydrolase 1 family.</text>
</comment>
<evidence type="ECO:0000313" key="3">
    <source>
        <dbReference type="EMBL" id="AQK89878.1"/>
    </source>
</evidence>
<name>A0A1D6FCX8_MAIZE</name>
<protein>
    <submittedName>
        <fullName evidence="3">Beta-glucosidase 44</fullName>
    </submittedName>
</protein>
<dbReference type="Gene3D" id="3.20.20.80">
    <property type="entry name" value="Glycosidases"/>
    <property type="match status" value="1"/>
</dbReference>
<dbReference type="GO" id="GO:0005975">
    <property type="term" value="P:carbohydrate metabolic process"/>
    <property type="evidence" value="ECO:0007669"/>
    <property type="project" value="InterPro"/>
</dbReference>
<sequence>MAHKDGRGPSIWDAFIKIPGEIANNATADVTVDEYHRYKEDVNIMKNMGFDAYRFSISWSRIFPNGTGEVNWKGVAYYNRLINYMVKKGITPYANLYHYDLPEALEVRYGGLLSREVVRSFADYADFCFGAFGDRGGLLPELRRRAEGGDRRRRQLRGILRLVVARQLRVEAGVHVPVRPRLRRLQDAPALPQELGVLVQGCHRRHQLRSRTVASVDLMACLR</sequence>
<dbReference type="PANTHER" id="PTHR10353">
    <property type="entry name" value="GLYCOSYL HYDROLASE"/>
    <property type="match status" value="1"/>
</dbReference>
<dbReference type="PANTHER" id="PTHR10353:SF330">
    <property type="entry name" value="BETA-GLUCOSIDASE 1"/>
    <property type="match status" value="1"/>
</dbReference>
<dbReference type="AlphaFoldDB" id="A0A1D6FCX8"/>
<organism evidence="3">
    <name type="scientific">Zea mays</name>
    <name type="common">Maize</name>
    <dbReference type="NCBI Taxonomy" id="4577"/>
    <lineage>
        <taxon>Eukaryota</taxon>
        <taxon>Viridiplantae</taxon>
        <taxon>Streptophyta</taxon>
        <taxon>Embryophyta</taxon>
        <taxon>Tracheophyta</taxon>
        <taxon>Spermatophyta</taxon>
        <taxon>Magnoliopsida</taxon>
        <taxon>Liliopsida</taxon>
        <taxon>Poales</taxon>
        <taxon>Poaceae</taxon>
        <taxon>PACMAD clade</taxon>
        <taxon>Panicoideae</taxon>
        <taxon>Andropogonodae</taxon>
        <taxon>Andropogoneae</taxon>
        <taxon>Tripsacinae</taxon>
        <taxon>Zea</taxon>
    </lineage>
</organism>
<dbReference type="InterPro" id="IPR017853">
    <property type="entry name" value="GH"/>
</dbReference>
<reference evidence="3" key="1">
    <citation type="submission" date="2015-12" db="EMBL/GenBank/DDBJ databases">
        <title>Update maize B73 reference genome by single molecule sequencing technologies.</title>
        <authorList>
            <consortium name="Maize Genome Sequencing Project"/>
            <person name="Ware D."/>
        </authorList>
    </citation>
    <scope>NUCLEOTIDE SEQUENCE</scope>
    <source>
        <tissue evidence="3">Seedling</tissue>
    </source>
</reference>
<dbReference type="SUPFAM" id="SSF51445">
    <property type="entry name" value="(Trans)glycosidases"/>
    <property type="match status" value="1"/>
</dbReference>
<dbReference type="GO" id="GO:0008422">
    <property type="term" value="F:beta-glucosidase activity"/>
    <property type="evidence" value="ECO:0007669"/>
    <property type="project" value="UniProtKB-ARBA"/>
</dbReference>
<dbReference type="Pfam" id="PF00232">
    <property type="entry name" value="Glyco_hydro_1"/>
    <property type="match status" value="1"/>
</dbReference>
<gene>
    <name evidence="3" type="ORF">ZEAMMB73_Zm00001d008435</name>
</gene>
<evidence type="ECO:0000256" key="1">
    <source>
        <dbReference type="ARBA" id="ARBA00010838"/>
    </source>
</evidence>
<accession>A0A1D6FCX8</accession>
<evidence type="ECO:0000256" key="2">
    <source>
        <dbReference type="RuleBase" id="RU003690"/>
    </source>
</evidence>
<dbReference type="InterPro" id="IPR001360">
    <property type="entry name" value="Glyco_hydro_1"/>
</dbReference>
<proteinExistence type="inferred from homology"/>
<dbReference type="EMBL" id="CM000784">
    <property type="protein sequence ID" value="AQK89878.1"/>
    <property type="molecule type" value="Genomic_DNA"/>
</dbReference>